<accession>A0A2H4PF47</accession>
<sequence>MSAPDIETWVCATCGHPVPKTSVYGFVGWMAAINRHTREHEEVQQSAEKREWRKAAHAEGADDYYRNKEVQ</sequence>
<gene>
    <name evidence="2" type="ORF">SEA_BENTHERDUNTHAT_87</name>
</gene>
<keyword evidence="3" id="KW-1185">Reference proteome</keyword>
<dbReference type="EMBL" id="MG099939">
    <property type="protein sequence ID" value="ATW60857.1"/>
    <property type="molecule type" value="Genomic_DNA"/>
</dbReference>
<reference evidence="3" key="1">
    <citation type="submission" date="2017-10" db="EMBL/GenBank/DDBJ databases">
        <authorList>
            <person name="Banno H."/>
            <person name="Chua N.-H."/>
        </authorList>
    </citation>
    <scope>NUCLEOTIDE SEQUENCE [LARGE SCALE GENOMIC DNA]</scope>
</reference>
<proteinExistence type="predicted"/>
<feature type="region of interest" description="Disordered" evidence="1">
    <location>
        <begin position="38"/>
        <end position="71"/>
    </location>
</feature>
<name>A0A2H4PF47_9CAUD</name>
<protein>
    <submittedName>
        <fullName evidence="2">Uncharacterized protein</fullName>
    </submittedName>
</protein>
<evidence type="ECO:0000313" key="3">
    <source>
        <dbReference type="Proteomes" id="UP000240944"/>
    </source>
</evidence>
<organism evidence="2 3">
    <name type="scientific">Gordonia phage BENtherdunthat</name>
    <dbReference type="NCBI Taxonomy" id="2047830"/>
    <lineage>
        <taxon>Viruses</taxon>
        <taxon>Duplodnaviria</taxon>
        <taxon>Heunggongvirae</taxon>
        <taxon>Uroviricota</taxon>
        <taxon>Caudoviricetes</taxon>
        <taxon>Langleyhallvirinae</taxon>
        <taxon>Getalongvirus</taxon>
        <taxon>Getalongvirus bentherdunthat</taxon>
    </lineage>
</organism>
<evidence type="ECO:0000256" key="1">
    <source>
        <dbReference type="SAM" id="MobiDB-lite"/>
    </source>
</evidence>
<dbReference type="Proteomes" id="UP000240944">
    <property type="component" value="Segment"/>
</dbReference>
<evidence type="ECO:0000313" key="2">
    <source>
        <dbReference type="EMBL" id="ATW60857.1"/>
    </source>
</evidence>